<dbReference type="GeneID" id="19240278"/>
<evidence type="ECO:0000256" key="2">
    <source>
        <dbReference type="SAM" id="Phobius"/>
    </source>
</evidence>
<reference evidence="4" key="1">
    <citation type="journal article" date="2014" name="BMC Genomics">
        <title>Genome characteristics reveal the impact of lichenization on lichen-forming fungus Endocarpon pusillum Hedwig (Verrucariales, Ascomycota).</title>
        <authorList>
            <person name="Wang Y.-Y."/>
            <person name="Liu B."/>
            <person name="Zhang X.-Y."/>
            <person name="Zhou Q.-M."/>
            <person name="Zhang T."/>
            <person name="Li H."/>
            <person name="Yu Y.-F."/>
            <person name="Zhang X.-L."/>
            <person name="Hao X.-Y."/>
            <person name="Wang M."/>
            <person name="Wang L."/>
            <person name="Wei J.-C."/>
        </authorList>
    </citation>
    <scope>NUCLEOTIDE SEQUENCE [LARGE SCALE GENOMIC DNA]</scope>
    <source>
        <strain evidence="4">Z07020 / HMAS-L-300199</strain>
    </source>
</reference>
<dbReference type="OMA" id="WYYERIY"/>
<dbReference type="Pfam" id="PF20246">
    <property type="entry name" value="DUF6601"/>
    <property type="match status" value="1"/>
</dbReference>
<name>U1GGN8_ENDPU</name>
<gene>
    <name evidence="3" type="ORF">EPUS_05325</name>
</gene>
<dbReference type="InterPro" id="IPR046536">
    <property type="entry name" value="DUF6601"/>
</dbReference>
<dbReference type="RefSeq" id="XP_007803095.1">
    <property type="nucleotide sequence ID" value="XM_007804904.1"/>
</dbReference>
<dbReference type="Proteomes" id="UP000019373">
    <property type="component" value="Unassembled WGS sequence"/>
</dbReference>
<evidence type="ECO:0000313" key="3">
    <source>
        <dbReference type="EMBL" id="ERF71273.1"/>
    </source>
</evidence>
<dbReference type="EMBL" id="KE721227">
    <property type="protein sequence ID" value="ERF71273.1"/>
    <property type="molecule type" value="Genomic_DNA"/>
</dbReference>
<protein>
    <submittedName>
        <fullName evidence="3">Uncharacterized protein</fullName>
    </submittedName>
</protein>
<feature type="compositionally biased region" description="Polar residues" evidence="1">
    <location>
        <begin position="10"/>
        <end position="35"/>
    </location>
</feature>
<evidence type="ECO:0000256" key="1">
    <source>
        <dbReference type="SAM" id="MobiDB-lite"/>
    </source>
</evidence>
<proteinExistence type="predicted"/>
<keyword evidence="2" id="KW-0812">Transmembrane</keyword>
<evidence type="ECO:0000313" key="4">
    <source>
        <dbReference type="Proteomes" id="UP000019373"/>
    </source>
</evidence>
<dbReference type="AlphaFoldDB" id="U1GGN8"/>
<keyword evidence="2" id="KW-0472">Membrane</keyword>
<dbReference type="HOGENOM" id="CLU_043687_1_1_1"/>
<feature type="transmembrane region" description="Helical" evidence="2">
    <location>
        <begin position="322"/>
        <end position="346"/>
    </location>
</feature>
<dbReference type="PANTHER" id="PTHR34414:SF1">
    <property type="entry name" value="SUBTILISIN-LIKE SERINE PROTEASE"/>
    <property type="match status" value="1"/>
</dbReference>
<keyword evidence="2" id="KW-1133">Transmembrane helix</keyword>
<feature type="region of interest" description="Disordered" evidence="1">
    <location>
        <begin position="1"/>
        <end position="39"/>
    </location>
</feature>
<dbReference type="eggNOG" id="ENOG502SI3A">
    <property type="taxonomic scope" value="Eukaryota"/>
</dbReference>
<organism evidence="3 4">
    <name type="scientific">Endocarpon pusillum (strain Z07020 / HMAS-L-300199)</name>
    <name type="common">Lichen-forming fungus</name>
    <dbReference type="NCBI Taxonomy" id="1263415"/>
    <lineage>
        <taxon>Eukaryota</taxon>
        <taxon>Fungi</taxon>
        <taxon>Dikarya</taxon>
        <taxon>Ascomycota</taxon>
        <taxon>Pezizomycotina</taxon>
        <taxon>Eurotiomycetes</taxon>
        <taxon>Chaetothyriomycetidae</taxon>
        <taxon>Verrucariales</taxon>
        <taxon>Verrucariaceae</taxon>
        <taxon>Endocarpon</taxon>
    </lineage>
</organism>
<dbReference type="PANTHER" id="PTHR34414">
    <property type="entry name" value="HET DOMAIN-CONTAINING PROTEIN-RELATED"/>
    <property type="match status" value="1"/>
</dbReference>
<keyword evidence="4" id="KW-1185">Reference proteome</keyword>
<sequence>MEKAVRYNYRPSQISGREQQDEYNSGHNEGNNSGARMTGTVPSREGLKVKIPFAFKDQLCDKLCISSDQRSLYRTPTSSRNSCTKKFHLPGEPRITLEDACIENYLESELVTRDLDKLAPHLWLVAKQDSSHVSSLTHQIVRGREIIVTEKPELHLVWIYDRVFIKPIPKYLLSHAFWAFYLINANSPISKPLREDIARAALGFLRSYLHLIRHKSDFTLAKDDRLRLLPKNISYSNFVSFIMAFDTVEDTRVSPRYQFGELRLTRLNFWSKIFLHRFTFQKVHGQYGAHFAQFYGPILFVFGSLTQFEQFSITFSQASRGFSIFTLIFVALVALFLISILCIMCLRETVFAIRDLHHRRMSGSAGHVLRRGSSAKSMA</sequence>
<accession>U1GGN8</accession>
<dbReference type="OrthoDB" id="5086500at2759"/>